<sequence>MGSWATTSVLTIQCIPLSTIVAESATNSKLGANSYKLNRSTNKGKLTLTFSMHNSNVGSNGSIKSSQAVSQFRTKQREEKWEEPDIGSDSDEEDEEVEDENLGFESDWEEEETKPSDMTNFNIVSMDNYEEQARKEVDQLLEPGERAILQQNLTPNLEKISTEKWSPLHTLALSMQISCMDKLLENGLDIDLRDKEGLTALHKAIMGKKEAVISHLLRKGASPHVKDKDGATPLHYAVQVGAKEIVKLLIKYKVDVNATDNEGWTPLHIAIQSRNRDIAKILLVNGADKTRKTEDGKTALDLSLCYGKDFKSYDLAKLLKVVPADRDI</sequence>
<dbReference type="GO" id="GO:0005886">
    <property type="term" value="C:plasma membrane"/>
    <property type="evidence" value="ECO:0007669"/>
    <property type="project" value="UniProtKB-SubCell"/>
</dbReference>
<dbReference type="InterPro" id="IPR002110">
    <property type="entry name" value="Ankyrin_rpt"/>
</dbReference>
<dbReference type="Proteomes" id="UP000447434">
    <property type="component" value="Chromosome 8"/>
</dbReference>
<dbReference type="EMBL" id="WOCE01000008">
    <property type="protein sequence ID" value="KAE9608232.1"/>
    <property type="molecule type" value="Genomic_DNA"/>
</dbReference>
<dbReference type="OrthoDB" id="1577640at2759"/>
<name>A0A6A5MCJ7_LUPAL</name>
<comment type="caution">
    <text evidence="6">The sequence shown here is derived from an EMBL/GenBank/DDBJ whole genome shotgun (WGS) entry which is preliminary data.</text>
</comment>
<dbReference type="PANTHER" id="PTHR24171">
    <property type="entry name" value="ANKYRIN REPEAT DOMAIN-CONTAINING PROTEIN 39-RELATED"/>
    <property type="match status" value="1"/>
</dbReference>
<dbReference type="AlphaFoldDB" id="A0A6A5MCJ7"/>
<accession>A0A6A5MCJ7</accession>
<feature type="compositionally biased region" description="Acidic residues" evidence="4">
    <location>
        <begin position="81"/>
        <end position="112"/>
    </location>
</feature>
<evidence type="ECO:0000313" key="7">
    <source>
        <dbReference type="Proteomes" id="UP000447434"/>
    </source>
</evidence>
<dbReference type="SUPFAM" id="SSF48403">
    <property type="entry name" value="Ankyrin repeat"/>
    <property type="match status" value="1"/>
</dbReference>
<dbReference type="InterPro" id="IPR036770">
    <property type="entry name" value="Ankyrin_rpt-contain_sf"/>
</dbReference>
<feature type="chain" id="PRO_5043366362" evidence="5">
    <location>
        <begin position="23"/>
        <end position="328"/>
    </location>
</feature>
<feature type="compositionally biased region" description="Polar residues" evidence="4">
    <location>
        <begin position="55"/>
        <end position="73"/>
    </location>
</feature>
<gene>
    <name evidence="6" type="ORF">Lalb_Chr08g0233251</name>
</gene>
<reference evidence="7" key="1">
    <citation type="journal article" date="2020" name="Nat. Commun.">
        <title>Genome sequence of the cluster root forming white lupin.</title>
        <authorList>
            <person name="Hufnagel B."/>
            <person name="Marques A."/>
            <person name="Soriano A."/>
            <person name="Marques L."/>
            <person name="Divol F."/>
            <person name="Doumas P."/>
            <person name="Sallet E."/>
            <person name="Mancinotti D."/>
            <person name="Carrere S."/>
            <person name="Marande W."/>
            <person name="Arribat S."/>
            <person name="Keller J."/>
            <person name="Huneau C."/>
            <person name="Blein T."/>
            <person name="Aime D."/>
            <person name="Laguerre M."/>
            <person name="Taylor J."/>
            <person name="Schubert V."/>
            <person name="Nelson M."/>
            <person name="Geu-Flores F."/>
            <person name="Crespi M."/>
            <person name="Gallardo-Guerrero K."/>
            <person name="Delaux P.-M."/>
            <person name="Salse J."/>
            <person name="Berges H."/>
            <person name="Guyot R."/>
            <person name="Gouzy J."/>
            <person name="Peret B."/>
        </authorList>
    </citation>
    <scope>NUCLEOTIDE SEQUENCE [LARGE SCALE GENOMIC DNA]</scope>
    <source>
        <strain evidence="7">cv. Amiga</strain>
    </source>
</reference>
<dbReference type="Pfam" id="PF12796">
    <property type="entry name" value="Ank_2"/>
    <property type="match status" value="1"/>
</dbReference>
<keyword evidence="5" id="KW-0732">Signal</keyword>
<proteinExistence type="predicted"/>
<evidence type="ECO:0000256" key="5">
    <source>
        <dbReference type="SAM" id="SignalP"/>
    </source>
</evidence>
<dbReference type="GO" id="GO:0085020">
    <property type="term" value="P:protein K6-linked ubiquitination"/>
    <property type="evidence" value="ECO:0007669"/>
    <property type="project" value="TreeGrafter"/>
</dbReference>
<dbReference type="SMART" id="SM00248">
    <property type="entry name" value="ANK"/>
    <property type="match status" value="5"/>
</dbReference>
<feature type="region of interest" description="Disordered" evidence="4">
    <location>
        <begin position="55"/>
        <end position="119"/>
    </location>
</feature>
<keyword evidence="7" id="KW-1185">Reference proteome</keyword>
<dbReference type="GO" id="GO:0004842">
    <property type="term" value="F:ubiquitin-protein transferase activity"/>
    <property type="evidence" value="ECO:0007669"/>
    <property type="project" value="TreeGrafter"/>
</dbReference>
<evidence type="ECO:0000256" key="2">
    <source>
        <dbReference type="ARBA" id="ARBA00022737"/>
    </source>
</evidence>
<comment type="subcellular location">
    <subcellularLocation>
        <location evidence="1">Cell membrane</location>
        <topology evidence="1">Peripheral membrane protein</topology>
        <orientation evidence="1">Cytoplasmic side</orientation>
    </subcellularLocation>
</comment>
<dbReference type="PROSITE" id="PS50297">
    <property type="entry name" value="ANK_REP_REGION"/>
    <property type="match status" value="3"/>
</dbReference>
<feature type="signal peptide" evidence="5">
    <location>
        <begin position="1"/>
        <end position="22"/>
    </location>
</feature>
<keyword evidence="2" id="KW-0677">Repeat</keyword>
<organism evidence="6 7">
    <name type="scientific">Lupinus albus</name>
    <name type="common">White lupine</name>
    <name type="synonym">Lupinus termis</name>
    <dbReference type="NCBI Taxonomy" id="3870"/>
    <lineage>
        <taxon>Eukaryota</taxon>
        <taxon>Viridiplantae</taxon>
        <taxon>Streptophyta</taxon>
        <taxon>Embryophyta</taxon>
        <taxon>Tracheophyta</taxon>
        <taxon>Spermatophyta</taxon>
        <taxon>Magnoliopsida</taxon>
        <taxon>eudicotyledons</taxon>
        <taxon>Gunneridae</taxon>
        <taxon>Pentapetalae</taxon>
        <taxon>rosids</taxon>
        <taxon>fabids</taxon>
        <taxon>Fabales</taxon>
        <taxon>Fabaceae</taxon>
        <taxon>Papilionoideae</taxon>
        <taxon>50 kb inversion clade</taxon>
        <taxon>genistoids sensu lato</taxon>
        <taxon>core genistoids</taxon>
        <taxon>Genisteae</taxon>
        <taxon>Lupinus</taxon>
    </lineage>
</organism>
<keyword evidence="3" id="KW-0040">ANK repeat</keyword>
<dbReference type="PANTHER" id="PTHR24171:SF8">
    <property type="entry name" value="BRCA1-ASSOCIATED RING DOMAIN PROTEIN 1"/>
    <property type="match status" value="1"/>
</dbReference>
<evidence type="ECO:0000313" key="6">
    <source>
        <dbReference type="EMBL" id="KAE9608232.1"/>
    </source>
</evidence>
<protein>
    <submittedName>
        <fullName evidence="6">Putative ankyrin repeat-containing domain-containing protein</fullName>
    </submittedName>
</protein>
<dbReference type="PROSITE" id="PS50088">
    <property type="entry name" value="ANK_REPEAT"/>
    <property type="match status" value="4"/>
</dbReference>
<evidence type="ECO:0000256" key="4">
    <source>
        <dbReference type="SAM" id="MobiDB-lite"/>
    </source>
</evidence>
<dbReference type="Gene3D" id="1.25.40.20">
    <property type="entry name" value="Ankyrin repeat-containing domain"/>
    <property type="match status" value="2"/>
</dbReference>
<evidence type="ECO:0000256" key="1">
    <source>
        <dbReference type="ARBA" id="ARBA00004413"/>
    </source>
</evidence>
<evidence type="ECO:0000256" key="3">
    <source>
        <dbReference type="ARBA" id="ARBA00023043"/>
    </source>
</evidence>
<dbReference type="PRINTS" id="PR01415">
    <property type="entry name" value="ANKYRIN"/>
</dbReference>